<dbReference type="SMART" id="SM01049">
    <property type="entry name" value="Cache_2"/>
    <property type="match status" value="1"/>
</dbReference>
<dbReference type="InterPro" id="IPR033480">
    <property type="entry name" value="sCache_2"/>
</dbReference>
<dbReference type="SUPFAM" id="SSF58104">
    <property type="entry name" value="Methyl-accepting chemotaxis protein (MCP) signaling domain"/>
    <property type="match status" value="1"/>
</dbReference>
<evidence type="ECO:0000256" key="1">
    <source>
        <dbReference type="ARBA" id="ARBA00004651"/>
    </source>
</evidence>
<dbReference type="KEGG" id="avp:AVENP_2029"/>
<name>A0AAE7E462_9BACT</name>
<dbReference type="SMART" id="SM00283">
    <property type="entry name" value="MA"/>
    <property type="match status" value="1"/>
</dbReference>
<dbReference type="Pfam" id="PF08269">
    <property type="entry name" value="dCache_2"/>
    <property type="match status" value="1"/>
</dbReference>
<evidence type="ECO:0000256" key="7">
    <source>
        <dbReference type="ARBA" id="ARBA00029447"/>
    </source>
</evidence>
<protein>
    <submittedName>
        <fullName evidence="12">Cache sensor-containing MCP-domain signal transduction protein</fullName>
    </submittedName>
</protein>
<dbReference type="PANTHER" id="PTHR43531:SF11">
    <property type="entry name" value="METHYL-ACCEPTING CHEMOTAXIS PROTEIN 3"/>
    <property type="match status" value="1"/>
</dbReference>
<keyword evidence="6 9" id="KW-0472">Membrane</keyword>
<evidence type="ECO:0000256" key="6">
    <source>
        <dbReference type="ARBA" id="ARBA00023136"/>
    </source>
</evidence>
<evidence type="ECO:0000256" key="4">
    <source>
        <dbReference type="ARBA" id="ARBA00022692"/>
    </source>
</evidence>
<feature type="transmembrane region" description="Helical" evidence="9">
    <location>
        <begin position="12"/>
        <end position="34"/>
    </location>
</feature>
<organism evidence="12 13">
    <name type="scientific">Arcobacter venerupis</name>
    <dbReference type="NCBI Taxonomy" id="1054033"/>
    <lineage>
        <taxon>Bacteria</taxon>
        <taxon>Pseudomonadati</taxon>
        <taxon>Campylobacterota</taxon>
        <taxon>Epsilonproteobacteria</taxon>
        <taxon>Campylobacterales</taxon>
        <taxon>Arcobacteraceae</taxon>
        <taxon>Arcobacter</taxon>
    </lineage>
</organism>
<keyword evidence="13" id="KW-1185">Reference proteome</keyword>
<keyword evidence="2" id="KW-1003">Cell membrane</keyword>
<dbReference type="PROSITE" id="PS50885">
    <property type="entry name" value="HAMP"/>
    <property type="match status" value="1"/>
</dbReference>
<feature type="transmembrane region" description="Helical" evidence="9">
    <location>
        <begin position="209"/>
        <end position="231"/>
    </location>
</feature>
<feature type="domain" description="Methyl-accepting transducer" evidence="10">
    <location>
        <begin position="394"/>
        <end position="623"/>
    </location>
</feature>
<reference evidence="12 13" key="1">
    <citation type="submission" date="2020-05" db="EMBL/GenBank/DDBJ databases">
        <title>Complete genome sequencing of Campylobacter and Arcobacter type strains.</title>
        <authorList>
            <person name="Miller W.G."/>
            <person name="Yee E."/>
        </authorList>
    </citation>
    <scope>NUCLEOTIDE SEQUENCE [LARGE SCALE GENOMIC DNA]</scope>
    <source>
        <strain evidence="12 13">LMG 26156</strain>
    </source>
</reference>
<comment type="similarity">
    <text evidence="7">Belongs to the methyl-accepting chemotaxis (MCP) protein family.</text>
</comment>
<keyword evidence="8" id="KW-0807">Transducer</keyword>
<evidence type="ECO:0000256" key="8">
    <source>
        <dbReference type="PROSITE-ProRule" id="PRU00284"/>
    </source>
</evidence>
<dbReference type="PANTHER" id="PTHR43531">
    <property type="entry name" value="PROTEIN ICFG"/>
    <property type="match status" value="1"/>
</dbReference>
<evidence type="ECO:0000256" key="3">
    <source>
        <dbReference type="ARBA" id="ARBA00022500"/>
    </source>
</evidence>
<keyword evidence="4 9" id="KW-0812">Transmembrane</keyword>
<dbReference type="Proteomes" id="UP000503482">
    <property type="component" value="Chromosome"/>
</dbReference>
<dbReference type="Gene3D" id="6.10.340.10">
    <property type="match status" value="1"/>
</dbReference>
<dbReference type="GO" id="GO:0006935">
    <property type="term" value="P:chemotaxis"/>
    <property type="evidence" value="ECO:0007669"/>
    <property type="project" value="UniProtKB-KW"/>
</dbReference>
<dbReference type="EMBL" id="CP053840">
    <property type="protein sequence ID" value="QKF67570.1"/>
    <property type="molecule type" value="Genomic_DNA"/>
</dbReference>
<evidence type="ECO:0000259" key="11">
    <source>
        <dbReference type="PROSITE" id="PS50885"/>
    </source>
</evidence>
<evidence type="ECO:0000256" key="2">
    <source>
        <dbReference type="ARBA" id="ARBA00022475"/>
    </source>
</evidence>
<comment type="subcellular location">
    <subcellularLocation>
        <location evidence="1">Cell membrane</location>
        <topology evidence="1">Multi-pass membrane protein</topology>
    </subcellularLocation>
</comment>
<dbReference type="InterPro" id="IPR051310">
    <property type="entry name" value="MCP_chemotaxis"/>
</dbReference>
<dbReference type="Gene3D" id="3.30.450.20">
    <property type="entry name" value="PAS domain"/>
    <property type="match status" value="1"/>
</dbReference>
<dbReference type="Gene3D" id="1.10.287.950">
    <property type="entry name" value="Methyl-accepting chemotaxis protein"/>
    <property type="match status" value="1"/>
</dbReference>
<evidence type="ECO:0000313" key="12">
    <source>
        <dbReference type="EMBL" id="QKF67570.1"/>
    </source>
</evidence>
<sequence>MVFSSIRGKLLALVILPVLAIVIITTIVSVNLTYDNSKKTLAEFEKSIVNEKKELLKNEVLTVYTIIEAIIGNSKSTEEAKRKVISVISQSRFLNGSGYFFAYEKVGNDYQFAFHGTTPELNGTKTDITEPDTKGFQFRKELIETGNDDNKFVEYFYKKPNTNEEIKKLSFSKYIKELDWTIVTGIYIDDVEKKIIKETKRVDSDVNSLIFTLISIIAILLVLIIVVVSYISKISLINPLKLFEEGLLSFLSFLNKEKKDVNLIEVTSKDEIGLMTKRINENIIKIKETIQQDEKVIEDVTRVVNDVSSGILTKKVEAKTTNSVINELTEDLNMMIGNLYNTINHTIDVLKSYENRDFTKQTTISCKGELCSLTSGVNKLGNEISIMLRANLENSEILDKNANNLTSNMNRLTISANEQAASLEETAAALEEITETMRLNSNNINELSSNSVSLRDEVNKGKELSKKTSTSMEQINANVNAITESISIIDQIAFQTNILSLNAAVEAATAGEAGKGFAVVAAEVRNLATRSAEAAKEIKSLVESATKSSKEGKDIVNIMYEGYEKLNDNIINTTSIVDTVTTNAKEQMIGVEQINSAIGQLDKTTQENATIASEINEVVKSVHSMADKVVEEVQKSKF</sequence>
<evidence type="ECO:0000256" key="5">
    <source>
        <dbReference type="ARBA" id="ARBA00022989"/>
    </source>
</evidence>
<dbReference type="AlphaFoldDB" id="A0AAE7E462"/>
<feature type="domain" description="HAMP" evidence="11">
    <location>
        <begin position="295"/>
        <end position="344"/>
    </location>
</feature>
<dbReference type="GO" id="GO:0004888">
    <property type="term" value="F:transmembrane signaling receptor activity"/>
    <property type="evidence" value="ECO:0007669"/>
    <property type="project" value="TreeGrafter"/>
</dbReference>
<dbReference type="GO" id="GO:0005886">
    <property type="term" value="C:plasma membrane"/>
    <property type="evidence" value="ECO:0007669"/>
    <property type="project" value="UniProtKB-SubCell"/>
</dbReference>
<dbReference type="InterPro" id="IPR003660">
    <property type="entry name" value="HAMP_dom"/>
</dbReference>
<dbReference type="PROSITE" id="PS50111">
    <property type="entry name" value="CHEMOTAXIS_TRANSDUC_2"/>
    <property type="match status" value="1"/>
</dbReference>
<dbReference type="InterPro" id="IPR004089">
    <property type="entry name" value="MCPsignal_dom"/>
</dbReference>
<gene>
    <name evidence="12" type="ORF">AVENP_2029</name>
</gene>
<evidence type="ECO:0000313" key="13">
    <source>
        <dbReference type="Proteomes" id="UP000503482"/>
    </source>
</evidence>
<evidence type="ECO:0000259" key="10">
    <source>
        <dbReference type="PROSITE" id="PS50111"/>
    </source>
</evidence>
<proteinExistence type="inferred from homology"/>
<evidence type="ECO:0000256" key="9">
    <source>
        <dbReference type="SAM" id="Phobius"/>
    </source>
</evidence>
<keyword evidence="5 9" id="KW-1133">Transmembrane helix</keyword>
<dbReference type="Pfam" id="PF00015">
    <property type="entry name" value="MCPsignal"/>
    <property type="match status" value="1"/>
</dbReference>
<dbReference type="InterPro" id="IPR004010">
    <property type="entry name" value="Double_Cache_2"/>
</dbReference>
<keyword evidence="3" id="KW-0145">Chemotaxis</keyword>
<dbReference type="GO" id="GO:0007165">
    <property type="term" value="P:signal transduction"/>
    <property type="evidence" value="ECO:0007669"/>
    <property type="project" value="UniProtKB-KW"/>
</dbReference>
<accession>A0AAE7E462</accession>